<keyword evidence="8 9" id="KW-0472">Membrane</keyword>
<evidence type="ECO:0000256" key="5">
    <source>
        <dbReference type="ARBA" id="ARBA00022692"/>
    </source>
</evidence>
<evidence type="ECO:0000313" key="12">
    <source>
        <dbReference type="Proteomes" id="UP000011081"/>
    </source>
</evidence>
<feature type="transmembrane region" description="Helical" evidence="9">
    <location>
        <begin position="32"/>
        <end position="54"/>
    </location>
</feature>
<evidence type="ECO:0000256" key="3">
    <source>
        <dbReference type="ARBA" id="ARBA00022448"/>
    </source>
</evidence>
<evidence type="ECO:0000313" key="11">
    <source>
        <dbReference type="EMBL" id="ELA46848.1"/>
    </source>
</evidence>
<feature type="transmembrane region" description="Helical" evidence="9">
    <location>
        <begin position="340"/>
        <end position="362"/>
    </location>
</feature>
<evidence type="ECO:0000256" key="6">
    <source>
        <dbReference type="ARBA" id="ARBA00022970"/>
    </source>
</evidence>
<dbReference type="GeneID" id="19879566"/>
<name>L2GU74_VAVCU</name>
<dbReference type="GO" id="GO:0015189">
    <property type="term" value="F:L-lysine transmembrane transporter activity"/>
    <property type="evidence" value="ECO:0007669"/>
    <property type="project" value="TreeGrafter"/>
</dbReference>
<dbReference type="Proteomes" id="UP000011081">
    <property type="component" value="Unassembled WGS sequence"/>
</dbReference>
<sequence>MSPFLVGYFNLMKSVLGSGLVTYPYLFTINGVVPTVILTLISAFFSAQGLLIYLKLNHMKNKTMSTLTDSKRIKLFVNTIIVMKCVSVTLSYVVMIREIFHNICDRVNVHCPNVLFIAFVLVTMPISTFKQFSKLRFTSFLGIVATCIMVLATLWRLYSKQPQGSIALYKKIDYNTLGSYVYTFTCHQNIFSFQNECFMSLNQCYSVILCTVASCILLYFVFGLSNAYLFSIGPKFFDSLYDDKITLVMQACFLVMVTFSIPLQLNAAQLYLNITASRYRMAFVSTVVIISIAIALLEISFNTILSLIGGTVSSLMCFIISGFYYILIGDRKNKLWFFNAVFTLIFGILILAATAYTMFALVMRKL</sequence>
<feature type="transmembrane region" description="Helical" evidence="9">
    <location>
        <begin position="245"/>
        <end position="265"/>
    </location>
</feature>
<protein>
    <recommendedName>
        <fullName evidence="10">Amino acid transporter transmembrane domain-containing protein</fullName>
    </recommendedName>
</protein>
<dbReference type="InterPro" id="IPR013057">
    <property type="entry name" value="AA_transpt_TM"/>
</dbReference>
<accession>L2GU74</accession>
<evidence type="ECO:0000256" key="8">
    <source>
        <dbReference type="ARBA" id="ARBA00023136"/>
    </source>
</evidence>
<proteinExistence type="inferred from homology"/>
<evidence type="ECO:0000256" key="7">
    <source>
        <dbReference type="ARBA" id="ARBA00022989"/>
    </source>
</evidence>
<feature type="transmembrane region" description="Helical" evidence="9">
    <location>
        <begin position="205"/>
        <end position="224"/>
    </location>
</feature>
<dbReference type="Pfam" id="PF01490">
    <property type="entry name" value="Aa_trans"/>
    <property type="match status" value="1"/>
</dbReference>
<feature type="transmembrane region" description="Helical" evidence="9">
    <location>
        <begin position="277"/>
        <end position="297"/>
    </location>
</feature>
<dbReference type="VEuPathDB" id="MicrosporidiaDB:VCUG_01692"/>
<dbReference type="OMA" id="CSAMAIY"/>
<feature type="transmembrane region" description="Helical" evidence="9">
    <location>
        <begin position="75"/>
        <end position="95"/>
    </location>
</feature>
<organism evidence="11 12">
    <name type="scientific">Vavraia culicis (isolate floridensis)</name>
    <name type="common">Microsporidian parasite</name>
    <dbReference type="NCBI Taxonomy" id="948595"/>
    <lineage>
        <taxon>Eukaryota</taxon>
        <taxon>Fungi</taxon>
        <taxon>Fungi incertae sedis</taxon>
        <taxon>Microsporidia</taxon>
        <taxon>Pleistophoridae</taxon>
        <taxon>Vavraia</taxon>
    </lineage>
</organism>
<dbReference type="OrthoDB" id="438545at2759"/>
<comment type="subcellular location">
    <subcellularLocation>
        <location evidence="1">Vacuole membrane</location>
        <topology evidence="1">Multi-pass membrane protein</topology>
    </subcellularLocation>
</comment>
<dbReference type="HOGENOM" id="CLU_009020_1_2_1"/>
<dbReference type="GO" id="GO:0005313">
    <property type="term" value="F:L-glutamate transmembrane transporter activity"/>
    <property type="evidence" value="ECO:0007669"/>
    <property type="project" value="TreeGrafter"/>
</dbReference>
<dbReference type="AlphaFoldDB" id="L2GU74"/>
<dbReference type="PANTHER" id="PTHR22950:SF678">
    <property type="entry name" value="VACUOLAR AMINO ACID TRANSPORTER 5-RELATED"/>
    <property type="match status" value="1"/>
</dbReference>
<dbReference type="PANTHER" id="PTHR22950">
    <property type="entry name" value="AMINO ACID TRANSPORTER"/>
    <property type="match status" value="1"/>
</dbReference>
<keyword evidence="6" id="KW-0029">Amino-acid transport</keyword>
<dbReference type="GO" id="GO:0005774">
    <property type="term" value="C:vacuolar membrane"/>
    <property type="evidence" value="ECO:0007669"/>
    <property type="project" value="UniProtKB-SubCell"/>
</dbReference>
<evidence type="ECO:0000259" key="10">
    <source>
        <dbReference type="Pfam" id="PF01490"/>
    </source>
</evidence>
<comment type="similarity">
    <text evidence="2">Belongs to the amino acid/polyamine transporter 2 family.</text>
</comment>
<keyword evidence="7 9" id="KW-1133">Transmembrane helix</keyword>
<dbReference type="GO" id="GO:0005302">
    <property type="term" value="F:L-tyrosine transmembrane transporter activity"/>
    <property type="evidence" value="ECO:0007669"/>
    <property type="project" value="TreeGrafter"/>
</dbReference>
<keyword evidence="3" id="KW-0813">Transport</keyword>
<dbReference type="EMBL" id="GL877431">
    <property type="protein sequence ID" value="ELA46848.1"/>
    <property type="molecule type" value="Genomic_DNA"/>
</dbReference>
<evidence type="ECO:0000256" key="2">
    <source>
        <dbReference type="ARBA" id="ARBA00008066"/>
    </source>
</evidence>
<dbReference type="InParanoid" id="L2GU74"/>
<keyword evidence="5 9" id="KW-0812">Transmembrane</keyword>
<gene>
    <name evidence="11" type="ORF">VCUG_01692</name>
</gene>
<reference evidence="12" key="1">
    <citation type="submission" date="2011-03" db="EMBL/GenBank/DDBJ databases">
        <title>The genome sequence of Vavraia culicis strain floridensis.</title>
        <authorList>
            <consortium name="The Broad Institute Genome Sequencing Platform"/>
            <person name="Cuomo C."/>
            <person name="Becnel J."/>
            <person name="Sanscrainte N."/>
            <person name="Young S.K."/>
            <person name="Zeng Q."/>
            <person name="Gargeya S."/>
            <person name="Fitzgerald M."/>
            <person name="Haas B."/>
            <person name="Abouelleil A."/>
            <person name="Alvarado L."/>
            <person name="Arachchi H.M."/>
            <person name="Berlin A."/>
            <person name="Chapman S.B."/>
            <person name="Gearin G."/>
            <person name="Goldberg J."/>
            <person name="Griggs A."/>
            <person name="Gujja S."/>
            <person name="Hansen M."/>
            <person name="Heiman D."/>
            <person name="Howarth C."/>
            <person name="Larimer J."/>
            <person name="Lui A."/>
            <person name="MacDonald P.J.P."/>
            <person name="McCowen C."/>
            <person name="Montmayeur A."/>
            <person name="Murphy C."/>
            <person name="Neiman D."/>
            <person name="Pearson M."/>
            <person name="Priest M."/>
            <person name="Roberts A."/>
            <person name="Saif S."/>
            <person name="Shea T."/>
            <person name="Sisk P."/>
            <person name="Stolte C."/>
            <person name="Sykes S."/>
            <person name="Wortman J."/>
            <person name="Nusbaum C."/>
            <person name="Birren B."/>
        </authorList>
    </citation>
    <scope>NUCLEOTIDE SEQUENCE [LARGE SCALE GENOMIC DNA]</scope>
    <source>
        <strain evidence="12">floridensis</strain>
    </source>
</reference>
<keyword evidence="12" id="KW-1185">Reference proteome</keyword>
<dbReference type="GO" id="GO:0015194">
    <property type="term" value="F:L-serine transmembrane transporter activity"/>
    <property type="evidence" value="ECO:0007669"/>
    <property type="project" value="TreeGrafter"/>
</dbReference>
<feature type="transmembrane region" description="Helical" evidence="9">
    <location>
        <begin position="7"/>
        <end position="26"/>
    </location>
</feature>
<keyword evidence="4" id="KW-0926">Vacuole</keyword>
<feature type="domain" description="Amino acid transporter transmembrane" evidence="10">
    <location>
        <begin position="7"/>
        <end position="359"/>
    </location>
</feature>
<dbReference type="GO" id="GO:0061459">
    <property type="term" value="F:L-arginine transmembrane transporter activity"/>
    <property type="evidence" value="ECO:0007669"/>
    <property type="project" value="TreeGrafter"/>
</dbReference>
<dbReference type="RefSeq" id="XP_008074708.1">
    <property type="nucleotide sequence ID" value="XM_008076517.1"/>
</dbReference>
<evidence type="ECO:0000256" key="9">
    <source>
        <dbReference type="SAM" id="Phobius"/>
    </source>
</evidence>
<dbReference type="STRING" id="948595.L2GU74"/>
<feature type="transmembrane region" description="Helical" evidence="9">
    <location>
        <begin position="138"/>
        <end position="158"/>
    </location>
</feature>
<evidence type="ECO:0000256" key="1">
    <source>
        <dbReference type="ARBA" id="ARBA00004128"/>
    </source>
</evidence>
<evidence type="ECO:0000256" key="4">
    <source>
        <dbReference type="ARBA" id="ARBA00022554"/>
    </source>
</evidence>
<feature type="transmembrane region" description="Helical" evidence="9">
    <location>
        <begin position="304"/>
        <end position="328"/>
    </location>
</feature>
<dbReference type="GO" id="GO:0005290">
    <property type="term" value="F:L-histidine transmembrane transporter activity"/>
    <property type="evidence" value="ECO:0007669"/>
    <property type="project" value="TreeGrafter"/>
</dbReference>